<evidence type="ECO:0000259" key="14">
    <source>
        <dbReference type="Pfam" id="PF00593"/>
    </source>
</evidence>
<accession>A0A1T0ATY9</accession>
<comment type="subcellular location">
    <subcellularLocation>
        <location evidence="1 9">Cell outer membrane</location>
        <topology evidence="1 9">Multi-pass membrane protein</topology>
    </subcellularLocation>
</comment>
<reference evidence="16 17" key="1">
    <citation type="submission" date="2017-02" db="EMBL/GenBank/DDBJ databases">
        <title>Draft genome sequence of Haemophilus paracuniculus CCUG 43573 type strain.</title>
        <authorList>
            <person name="Engstrom-Jakobsson H."/>
            <person name="Salva-Serra F."/>
            <person name="Thorell K."/>
            <person name="Gonzales-Siles L."/>
            <person name="Karlsson R."/>
            <person name="Boulund F."/>
            <person name="Engstrand L."/>
            <person name="Kristiansson E."/>
            <person name="Moore E."/>
        </authorList>
    </citation>
    <scope>NUCLEOTIDE SEQUENCE [LARGE SCALE GENOMIC DNA]</scope>
    <source>
        <strain evidence="16 17">CCUG 43573</strain>
    </source>
</reference>
<dbReference type="InterPro" id="IPR012910">
    <property type="entry name" value="Plug_dom"/>
</dbReference>
<dbReference type="NCBIfam" id="NF010048">
    <property type="entry name" value="PRK13524.1"/>
    <property type="match status" value="1"/>
</dbReference>
<dbReference type="AlphaFoldDB" id="A0A1T0ATY9"/>
<comment type="caution">
    <text evidence="16">The sequence shown here is derived from an EMBL/GenBank/DDBJ whole genome shotgun (WGS) entry which is preliminary data.</text>
</comment>
<evidence type="ECO:0000256" key="2">
    <source>
        <dbReference type="ARBA" id="ARBA00022448"/>
    </source>
</evidence>
<evidence type="ECO:0000313" key="17">
    <source>
        <dbReference type="Proteomes" id="UP000190867"/>
    </source>
</evidence>
<feature type="signal peptide" evidence="13">
    <location>
        <begin position="1"/>
        <end position="22"/>
    </location>
</feature>
<dbReference type="GO" id="GO:0009279">
    <property type="term" value="C:cell outer membrane"/>
    <property type="evidence" value="ECO:0007669"/>
    <property type="project" value="UniProtKB-SubCell"/>
</dbReference>
<keyword evidence="2 9" id="KW-0813">Transport</keyword>
<evidence type="ECO:0000256" key="5">
    <source>
        <dbReference type="ARBA" id="ARBA00022729"/>
    </source>
</evidence>
<dbReference type="CDD" id="cd01347">
    <property type="entry name" value="ligand_gated_channel"/>
    <property type="match status" value="1"/>
</dbReference>
<dbReference type="Gene3D" id="2.40.170.20">
    <property type="entry name" value="TonB-dependent receptor, beta-barrel domain"/>
    <property type="match status" value="1"/>
</dbReference>
<dbReference type="Pfam" id="PF00593">
    <property type="entry name" value="TonB_dep_Rec_b-barrel"/>
    <property type="match status" value="1"/>
</dbReference>
<keyword evidence="8 9" id="KW-0998">Cell outer membrane</keyword>
<keyword evidence="17" id="KW-1185">Reference proteome</keyword>
<comment type="similarity">
    <text evidence="9 11">Belongs to the TonB-dependent receptor family.</text>
</comment>
<evidence type="ECO:0000256" key="8">
    <source>
        <dbReference type="ARBA" id="ARBA00023237"/>
    </source>
</evidence>
<keyword evidence="7 9" id="KW-0472">Membrane</keyword>
<dbReference type="Pfam" id="PF07715">
    <property type="entry name" value="Plug"/>
    <property type="match status" value="1"/>
</dbReference>
<dbReference type="RefSeq" id="WP_078236530.1">
    <property type="nucleotide sequence ID" value="NZ_MUYA01000004.1"/>
</dbReference>
<keyword evidence="3 9" id="KW-1134">Transmembrane beta strand</keyword>
<evidence type="ECO:0000256" key="11">
    <source>
        <dbReference type="RuleBase" id="RU003357"/>
    </source>
</evidence>
<dbReference type="PANTHER" id="PTHR30069">
    <property type="entry name" value="TONB-DEPENDENT OUTER MEMBRANE RECEPTOR"/>
    <property type="match status" value="1"/>
</dbReference>
<dbReference type="Gene3D" id="2.170.130.10">
    <property type="entry name" value="TonB-dependent receptor, plug domain"/>
    <property type="match status" value="1"/>
</dbReference>
<keyword evidence="5 13" id="KW-0732">Signal</keyword>
<dbReference type="EMBL" id="MUYA01000004">
    <property type="protein sequence ID" value="OOR99940.1"/>
    <property type="molecule type" value="Genomic_DNA"/>
</dbReference>
<dbReference type="GO" id="GO:0015344">
    <property type="term" value="F:siderophore uptake transmembrane transporter activity"/>
    <property type="evidence" value="ECO:0007669"/>
    <property type="project" value="TreeGrafter"/>
</dbReference>
<evidence type="ECO:0000313" key="16">
    <source>
        <dbReference type="EMBL" id="OOR99940.1"/>
    </source>
</evidence>
<dbReference type="Proteomes" id="UP000190867">
    <property type="component" value="Unassembled WGS sequence"/>
</dbReference>
<feature type="chain" id="PRO_5013001314" evidence="13">
    <location>
        <begin position="23"/>
        <end position="747"/>
    </location>
</feature>
<dbReference type="SUPFAM" id="SSF56935">
    <property type="entry name" value="Porins"/>
    <property type="match status" value="1"/>
</dbReference>
<dbReference type="InterPro" id="IPR010917">
    <property type="entry name" value="TonB_rcpt_CS"/>
</dbReference>
<feature type="region of interest" description="Disordered" evidence="12">
    <location>
        <begin position="410"/>
        <end position="430"/>
    </location>
</feature>
<dbReference type="GO" id="GO:0044718">
    <property type="term" value="P:siderophore transmembrane transport"/>
    <property type="evidence" value="ECO:0007669"/>
    <property type="project" value="TreeGrafter"/>
</dbReference>
<protein>
    <submittedName>
        <fullName evidence="16">TonB-dependent siderophore receptor</fullName>
    </submittedName>
</protein>
<feature type="domain" description="TonB-dependent receptor plug" evidence="15">
    <location>
        <begin position="44"/>
        <end position="158"/>
    </location>
</feature>
<organism evidence="16 17">
    <name type="scientific">Haemophilus paracuniculus</name>
    <dbReference type="NCBI Taxonomy" id="734"/>
    <lineage>
        <taxon>Bacteria</taxon>
        <taxon>Pseudomonadati</taxon>
        <taxon>Pseudomonadota</taxon>
        <taxon>Gammaproteobacteria</taxon>
        <taxon>Pasteurellales</taxon>
        <taxon>Pasteurellaceae</taxon>
        <taxon>Haemophilus</taxon>
    </lineage>
</organism>
<dbReference type="InterPro" id="IPR037066">
    <property type="entry name" value="Plug_dom_sf"/>
</dbReference>
<gene>
    <name evidence="16" type="ORF">B0187_03800</name>
</gene>
<dbReference type="InterPro" id="IPR058134">
    <property type="entry name" value="PirA/FepA/PfeA"/>
</dbReference>
<dbReference type="InterPro" id="IPR000531">
    <property type="entry name" value="Beta-barrel_TonB"/>
</dbReference>
<dbReference type="PROSITE" id="PS01156">
    <property type="entry name" value="TONB_DEPENDENT_REC_2"/>
    <property type="match status" value="1"/>
</dbReference>
<proteinExistence type="inferred from homology"/>
<evidence type="ECO:0000256" key="13">
    <source>
        <dbReference type="SAM" id="SignalP"/>
    </source>
</evidence>
<evidence type="ECO:0000259" key="15">
    <source>
        <dbReference type="Pfam" id="PF07715"/>
    </source>
</evidence>
<evidence type="ECO:0000256" key="3">
    <source>
        <dbReference type="ARBA" id="ARBA00022452"/>
    </source>
</evidence>
<dbReference type="PANTHER" id="PTHR30069:SF8">
    <property type="entry name" value="TONB-DEPENDENT SIDEROPHORE RECEPTOR PROTEIN"/>
    <property type="match status" value="1"/>
</dbReference>
<evidence type="ECO:0000256" key="7">
    <source>
        <dbReference type="ARBA" id="ARBA00023136"/>
    </source>
</evidence>
<dbReference type="InterPro" id="IPR036942">
    <property type="entry name" value="Beta-barrel_TonB_sf"/>
</dbReference>
<keyword evidence="16" id="KW-0675">Receptor</keyword>
<evidence type="ECO:0000256" key="6">
    <source>
        <dbReference type="ARBA" id="ARBA00023077"/>
    </source>
</evidence>
<sequence>MRFNLTKLAAAVVVATSSMAYAETVTQLDEIVVTAEVQGKQSLGVSNISKEDLEKRPVQNDLSEVLRTMPGVNLTGNAAGSARGNKRQIDVRGMGPENTLILIDGRPVTSRNAERYGRSGERNTRGDSNWVPAEMIESIEVLRGPAAARYGSGAMGGVVNIKTKPATNEFHGSLNYYTNQPQDSKEGATNRVGFAFSGPLIKDKLAFRLYGNWNKTDADSANINAQYNDLSAQARSRNNAKFIAGREGVRNKDIAGRIDWNVTDNQKVSIDISNSRQGNIYNGDTQTSSGGNIGVTSALNGQETARLYRQSYAITHTGKYGWGDSKLGFSWDRTTNSRLKEALTGNIEGAYAPASRNPNETRASGFSDSVLKNSRLNGELNIPFTLGFDQMLTIGAEFAQTKLDDGASTSQSLVAKTNRRTGQETPDSYAGIGQNRTGLIKRTEWAVFLEDNIAASDRTFVTPAVRYNYSDDAGSVVTGGLNVAHNITDNLKIKGGVARAFKNPNLYQANPNYMIYSNGRSCRILPEGFVPCYLLGSADLKPEISWNKEIGLEYSKDDFTASVAYFNNDYRNKIIAGTEAIAITSAGREVYQWKNAKRAIVEGVEGNLTLPLVQDKLRLVNNFTYMIQSKDKETGNPLSIIPKYTLNSSLNWTPTEAFDANLTYTQYGRQKPRTVATTPREQMELNPTTLGSYSVWGVNAGYKWNKAISVRAGVSNLFDKQIKRSNAGAATYNQPGRAYYASVKYEF</sequence>
<dbReference type="STRING" id="734.B0187_03800"/>
<dbReference type="OrthoDB" id="9764669at2"/>
<evidence type="ECO:0000256" key="4">
    <source>
        <dbReference type="ARBA" id="ARBA00022692"/>
    </source>
</evidence>
<keyword evidence="6 11" id="KW-0798">TonB box</keyword>
<evidence type="ECO:0000256" key="12">
    <source>
        <dbReference type="SAM" id="MobiDB-lite"/>
    </source>
</evidence>
<keyword evidence="4 9" id="KW-0812">Transmembrane</keyword>
<feature type="short sequence motif" description="TonB C-terminal box" evidence="10">
    <location>
        <begin position="730"/>
        <end position="747"/>
    </location>
</feature>
<evidence type="ECO:0000256" key="9">
    <source>
        <dbReference type="PROSITE-ProRule" id="PRU01360"/>
    </source>
</evidence>
<dbReference type="InterPro" id="IPR039426">
    <property type="entry name" value="TonB-dep_rcpt-like"/>
</dbReference>
<evidence type="ECO:0000256" key="1">
    <source>
        <dbReference type="ARBA" id="ARBA00004571"/>
    </source>
</evidence>
<evidence type="ECO:0000256" key="10">
    <source>
        <dbReference type="PROSITE-ProRule" id="PRU10144"/>
    </source>
</evidence>
<dbReference type="PROSITE" id="PS52016">
    <property type="entry name" value="TONB_DEPENDENT_REC_3"/>
    <property type="match status" value="1"/>
</dbReference>
<name>A0A1T0ATY9_9PAST</name>
<feature type="domain" description="TonB-dependent receptor-like beta-barrel" evidence="14">
    <location>
        <begin position="277"/>
        <end position="717"/>
    </location>
</feature>
<dbReference type="NCBIfam" id="NF010051">
    <property type="entry name" value="PRK13528.1"/>
    <property type="match status" value="1"/>
</dbReference>